<sequence length="60" mass="6554">MGRNVVLRDHMGDPAGYAITYDEDRRFVVMRLHDGALVGRFDTRVAAIAAAEADRALPPG</sequence>
<name>A0A6P0H8R2_9ACTN</name>
<dbReference type="EMBL" id="JAAGWB010000041">
    <property type="protein sequence ID" value="NEN52171.1"/>
    <property type="molecule type" value="Genomic_DNA"/>
</dbReference>
<comment type="caution">
    <text evidence="2">The sequence shown here is derived from an EMBL/GenBank/DDBJ whole genome shotgun (WGS) entry which is preliminary data.</text>
</comment>
<dbReference type="RefSeq" id="WP_163611842.1">
    <property type="nucleotide sequence ID" value="NZ_JAAGWB010000041.1"/>
</dbReference>
<proteinExistence type="predicted"/>
<protein>
    <submittedName>
        <fullName evidence="2">Uncharacterized protein</fullName>
    </submittedName>
</protein>
<keyword evidence="3" id="KW-1185">Reference proteome</keyword>
<evidence type="ECO:0000313" key="2">
    <source>
        <dbReference type="EMBL" id="NEN52171.1"/>
    </source>
</evidence>
<dbReference type="Proteomes" id="UP000471152">
    <property type="component" value="Unassembled WGS sequence"/>
</dbReference>
<evidence type="ECO:0000313" key="3">
    <source>
        <dbReference type="Proteomes" id="UP000468828"/>
    </source>
</evidence>
<gene>
    <name evidence="2" type="ORF">G3R41_14735</name>
    <name evidence="1" type="ORF">GCU67_14085</name>
</gene>
<dbReference type="AlphaFoldDB" id="A0A6P0H8R2"/>
<reference evidence="1 3" key="1">
    <citation type="submission" date="2020-01" db="EMBL/GenBank/DDBJ databases">
        <title>the WGS Modestobacter muralis CPCC 204518.</title>
        <authorList>
            <person name="Jiang Z."/>
        </authorList>
    </citation>
    <scope>NUCLEOTIDE SEQUENCE [LARGE SCALE GENOMIC DNA]</scope>
    <source>
        <strain evidence="1 3">DSM 100205</strain>
    </source>
</reference>
<accession>A0A6P0H8R2</accession>
<reference evidence="2 4" key="2">
    <citation type="submission" date="2020-02" db="EMBL/GenBank/DDBJ databases">
        <title>The WGS of Modestobacter muralis DSM 100205.</title>
        <authorList>
            <person name="Jiang Z."/>
        </authorList>
    </citation>
    <scope>NUCLEOTIDE SEQUENCE [LARGE SCALE GENOMIC DNA]</scope>
    <source>
        <strain evidence="2 4">DSM 100205</strain>
    </source>
</reference>
<dbReference type="Proteomes" id="UP000468828">
    <property type="component" value="Unassembled WGS sequence"/>
</dbReference>
<evidence type="ECO:0000313" key="4">
    <source>
        <dbReference type="Proteomes" id="UP000471152"/>
    </source>
</evidence>
<organism evidence="2 4">
    <name type="scientific">Modestobacter muralis</name>
    <dbReference type="NCBI Taxonomy" id="1608614"/>
    <lineage>
        <taxon>Bacteria</taxon>
        <taxon>Bacillati</taxon>
        <taxon>Actinomycetota</taxon>
        <taxon>Actinomycetes</taxon>
        <taxon>Geodermatophilales</taxon>
        <taxon>Geodermatophilaceae</taxon>
        <taxon>Modestobacter</taxon>
    </lineage>
</organism>
<evidence type="ECO:0000313" key="1">
    <source>
        <dbReference type="EMBL" id="NEK95283.1"/>
    </source>
</evidence>
<dbReference type="EMBL" id="JAAGWH010000039">
    <property type="protein sequence ID" value="NEK95283.1"/>
    <property type="molecule type" value="Genomic_DNA"/>
</dbReference>